<gene>
    <name evidence="2" type="ORF">RUM8411_04458</name>
</gene>
<reference evidence="3" key="1">
    <citation type="submission" date="2017-03" db="EMBL/GenBank/DDBJ databases">
        <authorList>
            <person name="Rodrigo-Torres L."/>
            <person name="Arahal R.D."/>
            <person name="Lucena T."/>
        </authorList>
    </citation>
    <scope>NUCLEOTIDE SEQUENCE [LARGE SCALE GENOMIC DNA]</scope>
    <source>
        <strain evidence="3">CECT 8411</strain>
    </source>
</reference>
<accession>A0A1X7ACT8</accession>
<evidence type="ECO:0000313" key="3">
    <source>
        <dbReference type="Proteomes" id="UP000193778"/>
    </source>
</evidence>
<dbReference type="OrthoDB" id="7206991at2"/>
<dbReference type="InterPro" id="IPR021880">
    <property type="entry name" value="DUF3489"/>
</dbReference>
<dbReference type="AlphaFoldDB" id="A0A1X7ACT8"/>
<feature type="region of interest" description="Disordered" evidence="1">
    <location>
        <begin position="54"/>
        <end position="76"/>
    </location>
</feature>
<name>A0A1X7ACT8_9RHOB</name>
<organism evidence="2 3">
    <name type="scientific">Ruegeria meonggei</name>
    <dbReference type="NCBI Taxonomy" id="1446476"/>
    <lineage>
        <taxon>Bacteria</taxon>
        <taxon>Pseudomonadati</taxon>
        <taxon>Pseudomonadota</taxon>
        <taxon>Alphaproteobacteria</taxon>
        <taxon>Rhodobacterales</taxon>
        <taxon>Roseobacteraceae</taxon>
        <taxon>Ruegeria</taxon>
    </lineage>
</organism>
<dbReference type="Pfam" id="PF11994">
    <property type="entry name" value="DUF3489"/>
    <property type="match status" value="1"/>
</dbReference>
<dbReference type="EMBL" id="FWFP01000020">
    <property type="protein sequence ID" value="SLN76681.1"/>
    <property type="molecule type" value="Genomic_DNA"/>
</dbReference>
<evidence type="ECO:0008006" key="4">
    <source>
        <dbReference type="Google" id="ProtNLM"/>
    </source>
</evidence>
<dbReference type="Proteomes" id="UP000193778">
    <property type="component" value="Unassembled WGS sequence"/>
</dbReference>
<protein>
    <recommendedName>
        <fullName evidence="4">DUF3489 domain-containing protein</fullName>
    </recommendedName>
</protein>
<dbReference type="RefSeq" id="WP_085824884.1">
    <property type="nucleotide sequence ID" value="NZ_FWFP01000020.1"/>
</dbReference>
<keyword evidence="3" id="KW-1185">Reference proteome</keyword>
<evidence type="ECO:0000313" key="2">
    <source>
        <dbReference type="EMBL" id="SLN76681.1"/>
    </source>
</evidence>
<sequence length="76" mass="8122">MSKSKQTKIDKVQALLRCPSGASLEALCKTAGWQSHSVRAALSGLRKKGVMIERRASDKPHGSATYHLTANKGGES</sequence>
<evidence type="ECO:0000256" key="1">
    <source>
        <dbReference type="SAM" id="MobiDB-lite"/>
    </source>
</evidence>
<proteinExistence type="predicted"/>